<protein>
    <recommendedName>
        <fullName evidence="13">DNA polymerase</fullName>
        <ecNumber evidence="13">2.7.7.7</ecNumber>
    </recommendedName>
</protein>
<dbReference type="Gene3D" id="1.10.132.60">
    <property type="entry name" value="DNA polymerase family B, C-terminal domain"/>
    <property type="match status" value="2"/>
</dbReference>
<dbReference type="InterPro" id="IPR006172">
    <property type="entry name" value="DNA-dir_DNA_pol_B"/>
</dbReference>
<dbReference type="InterPro" id="IPR012337">
    <property type="entry name" value="RNaseH-like_sf"/>
</dbReference>
<comment type="similarity">
    <text evidence="2 13">Belongs to the DNA polymerase type-B family.</text>
</comment>
<keyword evidence="6" id="KW-0227">DNA damage</keyword>
<evidence type="ECO:0000313" key="18">
    <source>
        <dbReference type="EMBL" id="PSS37735.1"/>
    </source>
</evidence>
<gene>
    <name evidence="18" type="ORF">PHLCEN_2v428</name>
</gene>
<keyword evidence="13" id="KW-0004">4Fe-4S</keyword>
<dbReference type="InterPro" id="IPR043502">
    <property type="entry name" value="DNA/RNA_pol_sf"/>
</dbReference>
<evidence type="ECO:0000256" key="4">
    <source>
        <dbReference type="ARBA" id="ARBA00022695"/>
    </source>
</evidence>
<dbReference type="Pfam" id="PF03104">
    <property type="entry name" value="DNA_pol_B_exo1"/>
    <property type="match status" value="1"/>
</dbReference>
<dbReference type="Gene3D" id="3.30.420.10">
    <property type="entry name" value="Ribonuclease H-like superfamily/Ribonuclease H"/>
    <property type="match status" value="2"/>
</dbReference>
<reference evidence="18 19" key="1">
    <citation type="submission" date="2018-02" db="EMBL/GenBank/DDBJ databases">
        <title>Genome sequence of the basidiomycete white-rot fungus Phlebia centrifuga.</title>
        <authorList>
            <person name="Granchi Z."/>
            <person name="Peng M."/>
            <person name="de Vries R.P."/>
            <person name="Hilden K."/>
            <person name="Makela M.R."/>
            <person name="Grigoriev I."/>
            <person name="Riley R."/>
        </authorList>
    </citation>
    <scope>NUCLEOTIDE SEQUENCE [LARGE SCALE GENOMIC DNA]</scope>
    <source>
        <strain evidence="18 19">FBCC195</strain>
    </source>
</reference>
<keyword evidence="7 13" id="KW-0862">Zinc</keyword>
<dbReference type="GO" id="GO:0000724">
    <property type="term" value="P:double-strand break repair via homologous recombination"/>
    <property type="evidence" value="ECO:0007669"/>
    <property type="project" value="TreeGrafter"/>
</dbReference>
<evidence type="ECO:0000313" key="19">
    <source>
        <dbReference type="Proteomes" id="UP000186601"/>
    </source>
</evidence>
<sequence length="793" mass="90250">MEIYAPSRGHILPDPGTDPVVALFYAFYDPNCQRVDNDAPFQCKVGVIVVENSEFDPKKLRNWQLEVVDTELDLLNKLVDLMQELDPDIVTGWEVQVASWGYLRARASTYDFDLGEMISRAPGRRASGGVDQWGVRTTSTFKLVGRHVINLWRIMRSELSLTSYSFENVVFNVLRRREFARVFGVDFFSVISRGSQFKVESFMFRIAKPESFVLLSPSRQDVGRQNAAECMPLIMEPLSAFYNSPLLVLDFQSLYPSIMIAYNYCYSTCLGRVVDFKGQNKFGVTELRQPAGLLNTLKEHINVSPNGMIFVNQDVRKGLLARMLTELLNTRVMVKQAMKGVRDDKALQRVLDARQLSLKFIANVTYGYTSATYSGRMPAVEIADAIVQSGRETLEKASRLQLRTYTTFPHPRYQAIRVIDSTQRWGAKVVYGDTDSLFIYLSGKTKDQAFRIGHDIADTITALNPAPIKLKFEKVYLGCVLMAKKRYVGFKYENPDDLEPVFDAKGIETVRRDGIPAQQKMVETCLNDRGPPPPGAAVAARRLAEDPNDEAQYGDRIPYVIIREGPTRLVDRAVAPEGILSDSHKHLDAVYYITRVLIPPLERIFNLVGADVRSWYEEMPKALRVDDKDALMFSPRKAQRQAALASRFQIDEHFLSSHCLTCGVLTDDYVCDDCRFQPQETISCLLARMRRTEKQLTDVQLVCATCSGTPTTEPIHCESLDCPWLFERKKVEHRTEGLETIQDIVDDLQYYVDEFADSEGNFEIVEDDLQEEEAEEQVLLEYEDSEDDELEYL</sequence>
<evidence type="ECO:0000256" key="2">
    <source>
        <dbReference type="ARBA" id="ARBA00005755"/>
    </source>
</evidence>
<dbReference type="PANTHER" id="PTHR45812">
    <property type="entry name" value="DNA POLYMERASE ZETA CATALYTIC SUBUNIT"/>
    <property type="match status" value="1"/>
</dbReference>
<keyword evidence="8 13" id="KW-0239">DNA-directed DNA polymerase</keyword>
<evidence type="ECO:0000256" key="11">
    <source>
        <dbReference type="ARBA" id="ARBA00023204"/>
    </source>
</evidence>
<comment type="catalytic activity">
    <reaction evidence="12 13">
        <text>DNA(n) + a 2'-deoxyribonucleoside 5'-triphosphate = DNA(n+1) + diphosphate</text>
        <dbReference type="Rhea" id="RHEA:22508"/>
        <dbReference type="Rhea" id="RHEA-COMP:17339"/>
        <dbReference type="Rhea" id="RHEA-COMP:17340"/>
        <dbReference type="ChEBI" id="CHEBI:33019"/>
        <dbReference type="ChEBI" id="CHEBI:61560"/>
        <dbReference type="ChEBI" id="CHEBI:173112"/>
        <dbReference type="EC" id="2.7.7.7"/>
    </reaction>
</comment>
<dbReference type="InterPro" id="IPR006134">
    <property type="entry name" value="DNA-dir_DNA_pol_B_multi_dom"/>
</dbReference>
<dbReference type="GO" id="GO:0051539">
    <property type="term" value="F:4 iron, 4 sulfur cluster binding"/>
    <property type="evidence" value="ECO:0007669"/>
    <property type="project" value="UniProtKB-KW"/>
</dbReference>
<dbReference type="FunFam" id="1.10.287.690:FF:000002">
    <property type="entry name" value="DNA polymerase zeta"/>
    <property type="match status" value="1"/>
</dbReference>
<dbReference type="GO" id="GO:0016035">
    <property type="term" value="C:zeta DNA polymerase complex"/>
    <property type="evidence" value="ECO:0007669"/>
    <property type="project" value="InterPro"/>
</dbReference>
<evidence type="ECO:0000256" key="10">
    <source>
        <dbReference type="ARBA" id="ARBA00023014"/>
    </source>
</evidence>
<proteinExistence type="inferred from homology"/>
<evidence type="ECO:0000256" key="9">
    <source>
        <dbReference type="ARBA" id="ARBA00023004"/>
    </source>
</evidence>
<evidence type="ECO:0000259" key="15">
    <source>
        <dbReference type="Pfam" id="PF00136"/>
    </source>
</evidence>
<name>A0A2R6S651_9APHY</name>
<organism evidence="18 19">
    <name type="scientific">Hermanssonia centrifuga</name>
    <dbReference type="NCBI Taxonomy" id="98765"/>
    <lineage>
        <taxon>Eukaryota</taxon>
        <taxon>Fungi</taxon>
        <taxon>Dikarya</taxon>
        <taxon>Basidiomycota</taxon>
        <taxon>Agaricomycotina</taxon>
        <taxon>Agaricomycetes</taxon>
        <taxon>Polyporales</taxon>
        <taxon>Meruliaceae</taxon>
        <taxon>Hermanssonia</taxon>
    </lineage>
</organism>
<evidence type="ECO:0000256" key="7">
    <source>
        <dbReference type="ARBA" id="ARBA00022833"/>
    </source>
</evidence>
<comment type="caution">
    <text evidence="18">The sequence shown here is derived from an EMBL/GenBank/DDBJ whole genome shotgun (WGS) entry which is preliminary data.</text>
</comment>
<evidence type="ECO:0000259" key="17">
    <source>
        <dbReference type="Pfam" id="PF14260"/>
    </source>
</evidence>
<keyword evidence="4 13" id="KW-0548">Nucleotidyltransferase</keyword>
<dbReference type="GO" id="GO:0005634">
    <property type="term" value="C:nucleus"/>
    <property type="evidence" value="ECO:0007669"/>
    <property type="project" value="UniProtKB-SubCell"/>
</dbReference>
<dbReference type="InterPro" id="IPR036397">
    <property type="entry name" value="RNaseH_sf"/>
</dbReference>
<feature type="domain" description="DNA-directed DNA polymerase family B exonuclease" evidence="16">
    <location>
        <begin position="9"/>
        <end position="169"/>
    </location>
</feature>
<dbReference type="PROSITE" id="PS00116">
    <property type="entry name" value="DNA_POLYMERASE_B"/>
    <property type="match status" value="1"/>
</dbReference>
<feature type="domain" description="DNA-directed DNA polymerase family B multifunctional" evidence="15">
    <location>
        <begin position="187"/>
        <end position="527"/>
    </location>
</feature>
<dbReference type="Proteomes" id="UP000186601">
    <property type="component" value="Unassembled WGS sequence"/>
</dbReference>
<keyword evidence="11" id="KW-0234">DNA repair</keyword>
<dbReference type="PRINTS" id="PR00106">
    <property type="entry name" value="DNAPOLB"/>
</dbReference>
<dbReference type="Pfam" id="PF14260">
    <property type="entry name" value="zf-C4pol"/>
    <property type="match status" value="1"/>
</dbReference>
<dbReference type="GO" id="GO:0003887">
    <property type="term" value="F:DNA-directed DNA polymerase activity"/>
    <property type="evidence" value="ECO:0007669"/>
    <property type="project" value="UniProtKB-KW"/>
</dbReference>
<comment type="cofactor">
    <cofactor evidence="1 13">
        <name>[4Fe-4S] cluster</name>
        <dbReference type="ChEBI" id="CHEBI:49883"/>
    </cofactor>
</comment>
<keyword evidence="5 13" id="KW-0479">Metal-binding</keyword>
<evidence type="ECO:0000256" key="3">
    <source>
        <dbReference type="ARBA" id="ARBA00022679"/>
    </source>
</evidence>
<dbReference type="InterPro" id="IPR017964">
    <property type="entry name" value="DNA-dir_DNA_pol_B_CS"/>
</dbReference>
<evidence type="ECO:0000256" key="8">
    <source>
        <dbReference type="ARBA" id="ARBA00022932"/>
    </source>
</evidence>
<dbReference type="InterPro" id="IPR006133">
    <property type="entry name" value="DNA-dir_DNA_pol_B_exonuc"/>
</dbReference>
<keyword evidence="13" id="KW-0235">DNA replication</keyword>
<dbReference type="EMBL" id="MLYV02000032">
    <property type="protein sequence ID" value="PSS37735.1"/>
    <property type="molecule type" value="Genomic_DNA"/>
</dbReference>
<evidence type="ECO:0000256" key="6">
    <source>
        <dbReference type="ARBA" id="ARBA00022763"/>
    </source>
</evidence>
<dbReference type="CDD" id="cd05778">
    <property type="entry name" value="DNA_polB_zeta_exo"/>
    <property type="match status" value="1"/>
</dbReference>
<evidence type="ECO:0000259" key="16">
    <source>
        <dbReference type="Pfam" id="PF03104"/>
    </source>
</evidence>
<dbReference type="GO" id="GO:0042276">
    <property type="term" value="P:error-prone translesion synthesis"/>
    <property type="evidence" value="ECO:0007669"/>
    <property type="project" value="TreeGrafter"/>
</dbReference>
<evidence type="ECO:0000256" key="13">
    <source>
        <dbReference type="RuleBase" id="RU000442"/>
    </source>
</evidence>
<keyword evidence="19" id="KW-1185">Reference proteome</keyword>
<dbReference type="InterPro" id="IPR025687">
    <property type="entry name" value="Znf-C4pol"/>
</dbReference>
<dbReference type="OrthoDB" id="2414538at2759"/>
<feature type="domain" description="DNA-directed DNA polymerase family B multifunctional" evidence="15">
    <location>
        <begin position="534"/>
        <end position="606"/>
    </location>
</feature>
<dbReference type="InterPro" id="IPR030559">
    <property type="entry name" value="PolZ_Rev3"/>
</dbReference>
<dbReference type="InterPro" id="IPR042087">
    <property type="entry name" value="DNA_pol_B_thumb"/>
</dbReference>
<keyword evidence="3 13" id="KW-0808">Transferase</keyword>
<dbReference type="EC" id="2.7.7.7" evidence="13"/>
<feature type="region of interest" description="Disordered" evidence="14">
    <location>
        <begin position="773"/>
        <end position="793"/>
    </location>
</feature>
<dbReference type="GO" id="GO:0006260">
    <property type="term" value="P:DNA replication"/>
    <property type="evidence" value="ECO:0007669"/>
    <property type="project" value="UniProtKB-KW"/>
</dbReference>
<dbReference type="GO" id="GO:0000166">
    <property type="term" value="F:nucleotide binding"/>
    <property type="evidence" value="ECO:0007669"/>
    <property type="project" value="InterPro"/>
</dbReference>
<dbReference type="CDD" id="cd05534">
    <property type="entry name" value="POLBc_zeta"/>
    <property type="match status" value="1"/>
</dbReference>
<comment type="subcellular location">
    <subcellularLocation>
        <location evidence="13">Nucleus</location>
    </subcellularLocation>
</comment>
<dbReference type="GO" id="GO:0008270">
    <property type="term" value="F:zinc ion binding"/>
    <property type="evidence" value="ECO:0007669"/>
    <property type="project" value="UniProtKB-KW"/>
</dbReference>
<dbReference type="Gene3D" id="3.90.1600.10">
    <property type="entry name" value="Palm domain of DNA polymerase"/>
    <property type="match status" value="1"/>
</dbReference>
<dbReference type="GO" id="GO:0003677">
    <property type="term" value="F:DNA binding"/>
    <property type="evidence" value="ECO:0007669"/>
    <property type="project" value="UniProtKB-KW"/>
</dbReference>
<dbReference type="InterPro" id="IPR023211">
    <property type="entry name" value="DNA_pol_palm_dom_sf"/>
</dbReference>
<dbReference type="STRING" id="98765.A0A2R6S651"/>
<evidence type="ECO:0000256" key="1">
    <source>
        <dbReference type="ARBA" id="ARBA00001966"/>
    </source>
</evidence>
<keyword evidence="13" id="KW-0863">Zinc-finger</keyword>
<dbReference type="PANTHER" id="PTHR45812:SF1">
    <property type="entry name" value="DNA POLYMERASE ZETA CATALYTIC SUBUNIT"/>
    <property type="match status" value="1"/>
</dbReference>
<dbReference type="SUPFAM" id="SSF56672">
    <property type="entry name" value="DNA/RNA polymerases"/>
    <property type="match status" value="1"/>
</dbReference>
<evidence type="ECO:0000256" key="14">
    <source>
        <dbReference type="SAM" id="MobiDB-lite"/>
    </source>
</evidence>
<evidence type="ECO:0000256" key="12">
    <source>
        <dbReference type="ARBA" id="ARBA00049244"/>
    </source>
</evidence>
<feature type="domain" description="C4-type zinc-finger of DNA polymerase delta" evidence="17">
    <location>
        <begin position="659"/>
        <end position="728"/>
    </location>
</feature>
<dbReference type="AlphaFoldDB" id="A0A2R6S651"/>
<keyword evidence="13" id="KW-0539">Nucleus</keyword>
<accession>A0A2R6S651</accession>
<dbReference type="SMART" id="SM00486">
    <property type="entry name" value="POLBc"/>
    <property type="match status" value="1"/>
</dbReference>
<keyword evidence="13" id="KW-0238">DNA-binding</keyword>
<evidence type="ECO:0000256" key="5">
    <source>
        <dbReference type="ARBA" id="ARBA00022723"/>
    </source>
</evidence>
<keyword evidence="10 13" id="KW-0411">Iron-sulfur</keyword>
<dbReference type="SUPFAM" id="SSF53098">
    <property type="entry name" value="Ribonuclease H-like"/>
    <property type="match status" value="1"/>
</dbReference>
<keyword evidence="9 13" id="KW-0408">Iron</keyword>
<dbReference type="Pfam" id="PF00136">
    <property type="entry name" value="DNA_pol_B"/>
    <property type="match status" value="2"/>
</dbReference>
<dbReference type="Gene3D" id="1.10.287.690">
    <property type="entry name" value="Helix hairpin bin"/>
    <property type="match status" value="1"/>
</dbReference>